<evidence type="ECO:0000313" key="4">
    <source>
        <dbReference type="EMBL" id="KRL22810.1"/>
    </source>
</evidence>
<dbReference type="PATRIC" id="fig|1423748.3.peg.1065"/>
<dbReference type="InterPro" id="IPR025987">
    <property type="entry name" value="GW_dom"/>
</dbReference>
<proteinExistence type="predicted"/>
<protein>
    <recommendedName>
        <fullName evidence="3">GW domain-containing protein</fullName>
    </recommendedName>
</protein>
<comment type="caution">
    <text evidence="4">The sequence shown here is derived from an EMBL/GenBank/DDBJ whole genome shotgun (WGS) entry which is preliminary data.</text>
</comment>
<accession>A0A0R1NZ38</accession>
<dbReference type="EMBL" id="AZEL01000028">
    <property type="protein sequence ID" value="KRL22810.1"/>
    <property type="molecule type" value="Genomic_DNA"/>
</dbReference>
<feature type="compositionally biased region" description="Polar residues" evidence="1">
    <location>
        <begin position="192"/>
        <end position="208"/>
    </location>
</feature>
<dbReference type="OrthoDB" id="2323955at2"/>
<evidence type="ECO:0000313" key="5">
    <source>
        <dbReference type="Proteomes" id="UP000051311"/>
    </source>
</evidence>
<evidence type="ECO:0000259" key="3">
    <source>
        <dbReference type="Pfam" id="PF13457"/>
    </source>
</evidence>
<dbReference type="SUPFAM" id="SSF82057">
    <property type="entry name" value="Prokaryotic SH3-related domain"/>
    <property type="match status" value="1"/>
</dbReference>
<organism evidence="4 5">
    <name type="scientific">Lactobacillus gallinarum DSM 10532 = JCM 2011</name>
    <dbReference type="NCBI Taxonomy" id="1423748"/>
    <lineage>
        <taxon>Bacteria</taxon>
        <taxon>Bacillati</taxon>
        <taxon>Bacillota</taxon>
        <taxon>Bacilli</taxon>
        <taxon>Lactobacillales</taxon>
        <taxon>Lactobacillaceae</taxon>
        <taxon>Lactobacillus</taxon>
    </lineage>
</organism>
<dbReference type="eggNOG" id="ENOG5034AK2">
    <property type="taxonomic scope" value="Bacteria"/>
</dbReference>
<feature type="signal peptide" evidence="2">
    <location>
        <begin position="1"/>
        <end position="25"/>
    </location>
</feature>
<gene>
    <name evidence="4" type="ORF">FC37_GL001016</name>
</gene>
<feature type="region of interest" description="Disordered" evidence="1">
    <location>
        <begin position="178"/>
        <end position="222"/>
    </location>
</feature>
<dbReference type="Proteomes" id="UP000051311">
    <property type="component" value="Unassembled WGS sequence"/>
</dbReference>
<evidence type="ECO:0000256" key="1">
    <source>
        <dbReference type="SAM" id="MobiDB-lite"/>
    </source>
</evidence>
<dbReference type="Pfam" id="PF13457">
    <property type="entry name" value="GW"/>
    <property type="match status" value="1"/>
</dbReference>
<sequence>MRNNKKLILAGLLLAGSLLTINGQANTVQAKSYGKAVTKIAGNGNYAIYHNVSSKGPSGKFTSTKYFKHGQIQSKESKSTRKGTFWLIIVDGRNVGWVSEKFFARNQISVANEVSLVKNSDYSFPTRDAINYATDAHGTAINPNKVHVSRKYISTNPDKVTYSYGKAKAEVNIDVHDGDMASPSVTPKKGFKTTSTWNGGSKGSSRNWNRAHGYRSETTSNTIKSNGLTLGTRLFQPRFLSLGYGQAGDAMGQVGVIPEGMTVNGGIFTTSLFTSSNSQYGHLVSYNLNALKSKYAAQNLTTMKWSTFKSYAKNIKVSPYIKLGHGQSLGSSSSYIYVLANDNKYNNGPASEEILQIRKSDMKINKIWTFRISDNRYIHNATFVGDDTMYALFHNGGHNCYEYWKLTRDGDTWNATEVGATEGRFISNSPVQGFAYGDGHFFIGFNDNIFKVSENGSAQKHYRFNTKREIEGMSATGSRLYVQFAQRAELTSGKF</sequence>
<dbReference type="STRING" id="1423748.FC37_GL001016"/>
<evidence type="ECO:0000256" key="2">
    <source>
        <dbReference type="SAM" id="SignalP"/>
    </source>
</evidence>
<reference evidence="4 5" key="1">
    <citation type="journal article" date="2015" name="Genome Announc.">
        <title>Expanding the biotechnology potential of lactobacilli through comparative genomics of 213 strains and associated genera.</title>
        <authorList>
            <person name="Sun Z."/>
            <person name="Harris H.M."/>
            <person name="McCann A."/>
            <person name="Guo C."/>
            <person name="Argimon S."/>
            <person name="Zhang W."/>
            <person name="Yang X."/>
            <person name="Jeffery I.B."/>
            <person name="Cooney J.C."/>
            <person name="Kagawa T.F."/>
            <person name="Liu W."/>
            <person name="Song Y."/>
            <person name="Salvetti E."/>
            <person name="Wrobel A."/>
            <person name="Rasinkangas P."/>
            <person name="Parkhill J."/>
            <person name="Rea M.C."/>
            <person name="O'Sullivan O."/>
            <person name="Ritari J."/>
            <person name="Douillard F.P."/>
            <person name="Paul Ross R."/>
            <person name="Yang R."/>
            <person name="Briner A.E."/>
            <person name="Felis G.E."/>
            <person name="de Vos W.M."/>
            <person name="Barrangou R."/>
            <person name="Klaenhammer T.R."/>
            <person name="Caufield P.W."/>
            <person name="Cui Y."/>
            <person name="Zhang H."/>
            <person name="O'Toole P.W."/>
        </authorList>
    </citation>
    <scope>NUCLEOTIDE SEQUENCE [LARGE SCALE GENOMIC DNA]</scope>
    <source>
        <strain evidence="4 5">DSM 10532</strain>
    </source>
</reference>
<feature type="domain" description="GW" evidence="3">
    <location>
        <begin position="38"/>
        <end position="101"/>
    </location>
</feature>
<dbReference type="RefSeq" id="WP_025005147.1">
    <property type="nucleotide sequence ID" value="NZ_AZEL01000028.1"/>
</dbReference>
<name>A0A0R1NZ38_9LACO</name>
<dbReference type="AlphaFoldDB" id="A0A0R1NZ38"/>
<feature type="chain" id="PRO_5039726393" description="GW domain-containing protein" evidence="2">
    <location>
        <begin position="26"/>
        <end position="495"/>
    </location>
</feature>
<keyword evidence="2" id="KW-0732">Signal</keyword>